<dbReference type="SUPFAM" id="SSF48452">
    <property type="entry name" value="TPR-like"/>
    <property type="match status" value="1"/>
</dbReference>
<dbReference type="InterPro" id="IPR000157">
    <property type="entry name" value="TIR_dom"/>
</dbReference>
<protein>
    <recommendedName>
        <fullName evidence="4">TIR domain-containing protein</fullName>
    </recommendedName>
</protein>
<evidence type="ECO:0000259" key="4">
    <source>
        <dbReference type="PROSITE" id="PS50104"/>
    </source>
</evidence>
<accession>A0A402A9P3</accession>
<comment type="caution">
    <text evidence="5">The sequence shown here is derived from an EMBL/GenBank/DDBJ whole genome shotgun (WGS) entry which is preliminary data.</text>
</comment>
<evidence type="ECO:0000256" key="3">
    <source>
        <dbReference type="PROSITE-ProRule" id="PRU00339"/>
    </source>
</evidence>
<name>A0A402A9P3_9CHLR</name>
<dbReference type="SUPFAM" id="SSF52200">
    <property type="entry name" value="Toll/Interleukin receptor TIR domain"/>
    <property type="match status" value="1"/>
</dbReference>
<evidence type="ECO:0000256" key="1">
    <source>
        <dbReference type="ARBA" id="ARBA00022737"/>
    </source>
</evidence>
<dbReference type="PANTHER" id="PTHR44858">
    <property type="entry name" value="TETRATRICOPEPTIDE REPEAT PROTEIN 6"/>
    <property type="match status" value="1"/>
</dbReference>
<dbReference type="EMBL" id="BIFR01000002">
    <property type="protein sequence ID" value="GCE15675.1"/>
    <property type="molecule type" value="Genomic_DNA"/>
</dbReference>
<organism evidence="5 6">
    <name type="scientific">Tengunoibacter tsumagoiensis</name>
    <dbReference type="NCBI Taxonomy" id="2014871"/>
    <lineage>
        <taxon>Bacteria</taxon>
        <taxon>Bacillati</taxon>
        <taxon>Chloroflexota</taxon>
        <taxon>Ktedonobacteria</taxon>
        <taxon>Ktedonobacterales</taxon>
        <taxon>Dictyobacteraceae</taxon>
        <taxon>Tengunoibacter</taxon>
    </lineage>
</organism>
<evidence type="ECO:0000313" key="6">
    <source>
        <dbReference type="Proteomes" id="UP000287352"/>
    </source>
</evidence>
<keyword evidence="1" id="KW-0677">Repeat</keyword>
<dbReference type="GO" id="GO:0007165">
    <property type="term" value="P:signal transduction"/>
    <property type="evidence" value="ECO:0007669"/>
    <property type="project" value="InterPro"/>
</dbReference>
<dbReference type="Gene3D" id="3.40.50.10140">
    <property type="entry name" value="Toll/interleukin-1 receptor homology (TIR) domain"/>
    <property type="match status" value="1"/>
</dbReference>
<reference evidence="6" key="1">
    <citation type="submission" date="2018-12" db="EMBL/GenBank/DDBJ databases">
        <title>Tengunoibacter tsumagoiensis gen. nov., sp. nov., Dictyobacter kobayashii sp. nov., D. alpinus sp. nov., and D. joshuensis sp. nov. and description of Dictyobacteraceae fam. nov. within the order Ktedonobacterales isolated from Tengu-no-mugimeshi.</title>
        <authorList>
            <person name="Wang C.M."/>
            <person name="Zheng Y."/>
            <person name="Sakai Y."/>
            <person name="Toyoda A."/>
            <person name="Minakuchi Y."/>
            <person name="Abe K."/>
            <person name="Yokota A."/>
            <person name="Yabe S."/>
        </authorList>
    </citation>
    <scope>NUCLEOTIDE SEQUENCE [LARGE SCALE GENOMIC DNA]</scope>
    <source>
        <strain evidence="6">Uno3</strain>
    </source>
</reference>
<dbReference type="Gene3D" id="1.25.40.10">
    <property type="entry name" value="Tetratricopeptide repeat domain"/>
    <property type="match status" value="2"/>
</dbReference>
<dbReference type="Pfam" id="PF13676">
    <property type="entry name" value="TIR_2"/>
    <property type="match status" value="1"/>
</dbReference>
<dbReference type="PROSITE" id="PS50005">
    <property type="entry name" value="TPR"/>
    <property type="match status" value="2"/>
</dbReference>
<sequence length="321" mass="36800">MTHFRNEIISEHTINTSSDQLLSTEPLKIFFSYAHEDHAFRSLLGKHLMPFVRSGLVTQWYDGDIHAGAEWAEEVYAHLNTADIILFLVSPDFMNSDFCYHVEMARALERNALKETRAIAILLRPTYWQETLLGDLQVLPRGEMPVSIWHDHDQAFFSIVQDIYAEITLLLSQKWLETSNNFQDAKDYEYALRACQKAIQLNPRNSSAYLNAGTLFWHLRQYEEALTAYEQVIQLEPTNSIAHVSRCYALWNLGHYQLALHACEQAILLQPDNSTLYLIQAQLYELLKVQALQKARQLDGAAIGARRNPAFIAGPSAHHDL</sequence>
<dbReference type="PROSITE" id="PS50104">
    <property type="entry name" value="TIR"/>
    <property type="match status" value="1"/>
</dbReference>
<keyword evidence="6" id="KW-1185">Reference proteome</keyword>
<dbReference type="InterPro" id="IPR035897">
    <property type="entry name" value="Toll_tir_struct_dom_sf"/>
</dbReference>
<dbReference type="PROSITE" id="PS50293">
    <property type="entry name" value="TPR_REGION"/>
    <property type="match status" value="1"/>
</dbReference>
<proteinExistence type="predicted"/>
<dbReference type="PANTHER" id="PTHR44858:SF1">
    <property type="entry name" value="UDP-N-ACETYLGLUCOSAMINE--PEPTIDE N-ACETYLGLUCOSAMINYLTRANSFERASE SPINDLY-RELATED"/>
    <property type="match status" value="1"/>
</dbReference>
<evidence type="ECO:0000256" key="2">
    <source>
        <dbReference type="ARBA" id="ARBA00022803"/>
    </source>
</evidence>
<dbReference type="InterPro" id="IPR019734">
    <property type="entry name" value="TPR_rpt"/>
</dbReference>
<dbReference type="Pfam" id="PF13432">
    <property type="entry name" value="TPR_16"/>
    <property type="match status" value="2"/>
</dbReference>
<feature type="repeat" description="TPR" evidence="3">
    <location>
        <begin position="172"/>
        <end position="205"/>
    </location>
</feature>
<feature type="domain" description="TIR" evidence="4">
    <location>
        <begin position="25"/>
        <end position="156"/>
    </location>
</feature>
<evidence type="ECO:0000313" key="5">
    <source>
        <dbReference type="EMBL" id="GCE15675.1"/>
    </source>
</evidence>
<gene>
    <name evidence="5" type="ORF">KTT_55340</name>
</gene>
<dbReference type="RefSeq" id="WP_161975805.1">
    <property type="nucleotide sequence ID" value="NZ_BIFR01000002.1"/>
</dbReference>
<dbReference type="InterPro" id="IPR050498">
    <property type="entry name" value="Ycf3"/>
</dbReference>
<dbReference type="Proteomes" id="UP000287352">
    <property type="component" value="Unassembled WGS sequence"/>
</dbReference>
<dbReference type="SMART" id="SM00255">
    <property type="entry name" value="TIR"/>
    <property type="match status" value="1"/>
</dbReference>
<dbReference type="SMART" id="SM00028">
    <property type="entry name" value="TPR"/>
    <property type="match status" value="3"/>
</dbReference>
<keyword evidence="2 3" id="KW-0802">TPR repeat</keyword>
<feature type="repeat" description="TPR" evidence="3">
    <location>
        <begin position="206"/>
        <end position="239"/>
    </location>
</feature>
<dbReference type="AlphaFoldDB" id="A0A402A9P3"/>
<dbReference type="InterPro" id="IPR011990">
    <property type="entry name" value="TPR-like_helical_dom_sf"/>
</dbReference>